<keyword evidence="1" id="KW-0472">Membrane</keyword>
<feature type="transmembrane region" description="Helical" evidence="1">
    <location>
        <begin position="242"/>
        <end position="263"/>
    </location>
</feature>
<feature type="transmembrane region" description="Helical" evidence="1">
    <location>
        <begin position="135"/>
        <end position="156"/>
    </location>
</feature>
<name>A0AAN1JXT6_HELPX</name>
<evidence type="ECO:0000313" key="2">
    <source>
        <dbReference type="EMBL" id="AUV78879.1"/>
    </source>
</evidence>
<keyword evidence="1" id="KW-0812">Transmembrane</keyword>
<gene>
    <name evidence="2" type="ORF">C2842_00805</name>
</gene>
<proteinExistence type="predicted"/>
<evidence type="ECO:0000256" key="1">
    <source>
        <dbReference type="SAM" id="Phobius"/>
    </source>
</evidence>
<protein>
    <submittedName>
        <fullName evidence="2">Uncharacterized protein</fullName>
    </submittedName>
</protein>
<keyword evidence="1" id="KW-1133">Transmembrane helix</keyword>
<feature type="transmembrane region" description="Helical" evidence="1">
    <location>
        <begin position="108"/>
        <end position="128"/>
    </location>
</feature>
<reference evidence="2 3" key="1">
    <citation type="submission" date="2018-01" db="EMBL/GenBank/DDBJ databases">
        <authorList>
            <person name="Morgan R.D."/>
        </authorList>
    </citation>
    <scope>NUCLEOTIDE SEQUENCE [LARGE SCALE GENOMIC DNA]</scope>
    <source>
        <strain evidence="2 3">26695-dRdM2</strain>
    </source>
</reference>
<organism evidence="2 3">
    <name type="scientific">Helicobacter pylori</name>
    <name type="common">Campylobacter pylori</name>
    <dbReference type="NCBI Taxonomy" id="210"/>
    <lineage>
        <taxon>Bacteria</taxon>
        <taxon>Pseudomonadati</taxon>
        <taxon>Campylobacterota</taxon>
        <taxon>Epsilonproteobacteria</taxon>
        <taxon>Campylobacterales</taxon>
        <taxon>Helicobacteraceae</taxon>
        <taxon>Helicobacter</taxon>
    </lineage>
</organism>
<evidence type="ECO:0000313" key="3">
    <source>
        <dbReference type="Proteomes" id="UP000236568"/>
    </source>
</evidence>
<accession>A0AAN1JXT6</accession>
<feature type="transmembrane region" description="Helical" evidence="1">
    <location>
        <begin position="26"/>
        <end position="49"/>
    </location>
</feature>
<feature type="transmembrane region" description="Helical" evidence="1">
    <location>
        <begin position="162"/>
        <end position="185"/>
    </location>
</feature>
<dbReference type="EMBL" id="CP026324">
    <property type="protein sequence ID" value="AUV78879.1"/>
    <property type="molecule type" value="Genomic_DNA"/>
</dbReference>
<reference evidence="2 3" key="2">
    <citation type="submission" date="2018-02" db="EMBL/GenBank/DDBJ databases">
        <title>N4-cytosine DNA methylation regulates transcription and pathogenesis in Helicobacter pylori.</title>
        <authorList>
            <person name="Kumar S."/>
            <person name="Karmakar B.C."/>
            <person name="Nagarajan D."/>
            <person name="Mukhopadhyay A.K."/>
            <person name="Rao D.N."/>
        </authorList>
    </citation>
    <scope>NUCLEOTIDE SEQUENCE [LARGE SCALE GENOMIC DNA]</scope>
    <source>
        <strain evidence="2 3">26695-dRdM2</strain>
    </source>
</reference>
<dbReference type="Proteomes" id="UP000236568">
    <property type="component" value="Chromosome"/>
</dbReference>
<feature type="transmembrane region" description="Helical" evidence="1">
    <location>
        <begin position="61"/>
        <end position="83"/>
    </location>
</feature>
<feature type="transmembrane region" description="Helical" evidence="1">
    <location>
        <begin position="192"/>
        <end position="214"/>
    </location>
</feature>
<sequence length="270" mass="30247">MIKSLNSYPNGYNKAMGFLKVFKHDALGQVGNVVVGNFLITLTILAVCFSSQSAEETTMLTLSYTLFFVLGAFLLVAISVGAIKNLNALFSKRGVLSFSLPVSLESLLLPKILLPMVFFIFSLFWFVASVRLGYSLFNAQSSVLFILHTALKTFVLKPTKTLGIALFLGLVLMKFLFVLSVLNAARIKKARFLLGGLLFILVGVVLELAFNSLLPLMSSSLSINEGFYYFLQQQELQENKYYLLWGVDFLKILLLYGMIRYLLMHKLELD</sequence>
<dbReference type="AlphaFoldDB" id="A0AAN1JXT6"/>